<dbReference type="InterPro" id="IPR023631">
    <property type="entry name" value="Amidase_dom"/>
</dbReference>
<proteinExistence type="predicted"/>
<protein>
    <submittedName>
        <fullName evidence="2">Glutamyl-tRNA(Gln) amidotransferase subunit A</fullName>
    </submittedName>
</protein>
<evidence type="ECO:0000313" key="2">
    <source>
        <dbReference type="EMBL" id="KKT35698.1"/>
    </source>
</evidence>
<evidence type="ECO:0000259" key="1">
    <source>
        <dbReference type="Pfam" id="PF01425"/>
    </source>
</evidence>
<comment type="caution">
    <text evidence="2">The sequence shown here is derived from an EMBL/GenBank/DDBJ whole genome shotgun (WGS) entry which is preliminary data.</text>
</comment>
<accession>A0A0G1GMW7</accession>
<dbReference type="Proteomes" id="UP000034069">
    <property type="component" value="Unassembled WGS sequence"/>
</dbReference>
<organism evidence="2 3">
    <name type="scientific">Candidatus Collierbacteria bacterium GW2011_GWA1_44_12</name>
    <dbReference type="NCBI Taxonomy" id="1618376"/>
    <lineage>
        <taxon>Bacteria</taxon>
        <taxon>Candidatus Collieribacteriota</taxon>
    </lineage>
</organism>
<gene>
    <name evidence="2" type="ORF">UW23_C0012G0005</name>
</gene>
<dbReference type="AlphaFoldDB" id="A0A0G1GMW7"/>
<name>A0A0G1GMW7_9BACT</name>
<dbReference type="SUPFAM" id="SSF75304">
    <property type="entry name" value="Amidase signature (AS) enzymes"/>
    <property type="match status" value="1"/>
</dbReference>
<reference evidence="2 3" key="1">
    <citation type="journal article" date="2015" name="Nature">
        <title>rRNA introns, odd ribosomes, and small enigmatic genomes across a large radiation of phyla.</title>
        <authorList>
            <person name="Brown C.T."/>
            <person name="Hug L.A."/>
            <person name="Thomas B.C."/>
            <person name="Sharon I."/>
            <person name="Castelle C.J."/>
            <person name="Singh A."/>
            <person name="Wilkins M.J."/>
            <person name="Williams K.H."/>
            <person name="Banfield J.F."/>
        </authorList>
    </citation>
    <scope>NUCLEOTIDE SEQUENCE [LARGE SCALE GENOMIC DNA]</scope>
</reference>
<dbReference type="GO" id="GO:0016740">
    <property type="term" value="F:transferase activity"/>
    <property type="evidence" value="ECO:0007669"/>
    <property type="project" value="UniProtKB-KW"/>
</dbReference>
<evidence type="ECO:0000313" key="3">
    <source>
        <dbReference type="Proteomes" id="UP000034069"/>
    </source>
</evidence>
<dbReference type="Pfam" id="PF01425">
    <property type="entry name" value="Amidase"/>
    <property type="match status" value="1"/>
</dbReference>
<sequence length="89" mass="10098">MKELHTLSIDEVHDGLKSGEFTCTQLVQHFLNRIEKYNPKLNIYLSLNPHVLEEAALVDKEISEKGINRPLLGIPVAVKDNLIYGNQET</sequence>
<dbReference type="PANTHER" id="PTHR42678:SF34">
    <property type="entry name" value="OS04G0183300 PROTEIN"/>
    <property type="match status" value="1"/>
</dbReference>
<dbReference type="PANTHER" id="PTHR42678">
    <property type="entry name" value="AMIDASE"/>
    <property type="match status" value="1"/>
</dbReference>
<keyword evidence="2" id="KW-0808">Transferase</keyword>
<feature type="domain" description="Amidase" evidence="1">
    <location>
        <begin position="26"/>
        <end position="89"/>
    </location>
</feature>
<dbReference type="EMBL" id="LCHN01000012">
    <property type="protein sequence ID" value="KKT35698.1"/>
    <property type="molecule type" value="Genomic_DNA"/>
</dbReference>
<dbReference type="InterPro" id="IPR036928">
    <property type="entry name" value="AS_sf"/>
</dbReference>
<dbReference type="Gene3D" id="3.90.1300.10">
    <property type="entry name" value="Amidase signature (AS) domain"/>
    <property type="match status" value="1"/>
</dbReference>